<dbReference type="GO" id="GO:0016887">
    <property type="term" value="F:ATP hydrolysis activity"/>
    <property type="evidence" value="ECO:0007669"/>
    <property type="project" value="InterPro"/>
</dbReference>
<dbReference type="GO" id="GO:0006970">
    <property type="term" value="P:response to osmotic stress"/>
    <property type="evidence" value="ECO:0007669"/>
    <property type="project" value="UniProtKB-ARBA"/>
</dbReference>
<dbReference type="PROSITE" id="PS00211">
    <property type="entry name" value="ABC_TRANSPORTER_1"/>
    <property type="match status" value="1"/>
</dbReference>
<evidence type="ECO:0000256" key="6">
    <source>
        <dbReference type="ARBA" id="ARBA00023122"/>
    </source>
</evidence>
<dbReference type="InterPro" id="IPR027417">
    <property type="entry name" value="P-loop_NTPase"/>
</dbReference>
<evidence type="ECO:0000256" key="2">
    <source>
        <dbReference type="ARBA" id="ARBA00022448"/>
    </source>
</evidence>
<organism evidence="11 12">
    <name type="scientific">Sanguibacter gelidistatuariae</name>
    <dbReference type="NCBI Taxonomy" id="1814289"/>
    <lineage>
        <taxon>Bacteria</taxon>
        <taxon>Bacillati</taxon>
        <taxon>Actinomycetota</taxon>
        <taxon>Actinomycetes</taxon>
        <taxon>Micrococcales</taxon>
        <taxon>Sanguibacteraceae</taxon>
        <taxon>Sanguibacter</taxon>
    </lineage>
</organism>
<reference evidence="11 12" key="1">
    <citation type="submission" date="2016-09" db="EMBL/GenBank/DDBJ databases">
        <authorList>
            <person name="Capua I."/>
            <person name="De Benedictis P."/>
            <person name="Joannis T."/>
            <person name="Lombin L.H."/>
            <person name="Cattoli G."/>
        </authorList>
    </citation>
    <scope>NUCLEOTIDE SEQUENCE [LARGE SCALE GENOMIC DNA]</scope>
    <source>
        <strain evidence="11 12">ISLP-3</strain>
    </source>
</reference>
<dbReference type="InterPro" id="IPR003593">
    <property type="entry name" value="AAA+_ATPase"/>
</dbReference>
<dbReference type="GO" id="GO:0016020">
    <property type="term" value="C:membrane"/>
    <property type="evidence" value="ECO:0007669"/>
    <property type="project" value="InterPro"/>
</dbReference>
<dbReference type="InterPro" id="IPR046342">
    <property type="entry name" value="CBS_dom_sf"/>
</dbReference>
<evidence type="ECO:0000256" key="3">
    <source>
        <dbReference type="ARBA" id="ARBA00022741"/>
    </source>
</evidence>
<dbReference type="InterPro" id="IPR003439">
    <property type="entry name" value="ABC_transporter-like_ATP-bd"/>
</dbReference>
<keyword evidence="2" id="KW-0813">Transport</keyword>
<dbReference type="CDD" id="cd03294">
    <property type="entry name" value="ABC_Pro_Gly_Betaine"/>
    <property type="match status" value="1"/>
</dbReference>
<dbReference type="NCBIfam" id="TIGR01186">
    <property type="entry name" value="proV"/>
    <property type="match status" value="1"/>
</dbReference>
<sequence length="498" mass="52664">MTVVPGNTAGQTDSAGRPTNSAAPATPTDTATPADSATPTDTATPADSTTAATNQPDEIAGPAAVAPAAAAPELAAPEIAVQVKNVYKVFGRRANEAVRKLSRGATRDEVKHLGTAAVIDASFEVARGEIFVVMGLSGSGKSTLIRMLNGLWKPTSGQVRIGGADLAEVSGKELRAIRQRSVSMVFQHFALLPHRTVRDNAAYPLEIQGMAKAERLAKAQTALELVGLTGWEDRLPSELSGGMRQRVGLARALAADTDVLLMDEAFSALDPLIRREMQEQLVEIQHKLNKTIIFITHDLNEAMFLGDRIAVMRDGRIVQIGTSEEILSDPATDYVAQFVADVDRTRVLTASSLMNRPAAVVPMSAGPRGASRTMREAQVSAAYVVDRSRRLRGVVYDSEVVAAVRAGITSLETLVRDDVTAVTEDTSLSEIFAPASESPLPVPVTDAAGRLMGVIPRVALLEAMVPSVSEDHDEPTASEVDDAPVSDALALAQQGAHS</sequence>
<dbReference type="FunFam" id="3.40.50.300:FF:000201">
    <property type="entry name" value="Glycine betaine/L-proline ABC transporter ATP-binding protein"/>
    <property type="match status" value="1"/>
</dbReference>
<evidence type="ECO:0000259" key="10">
    <source>
        <dbReference type="PROSITE" id="PS51371"/>
    </source>
</evidence>
<keyword evidence="12" id="KW-1185">Reference proteome</keyword>
<gene>
    <name evidence="11" type="ORF">SAMN05216410_3547</name>
</gene>
<evidence type="ECO:0000256" key="7">
    <source>
        <dbReference type="PROSITE-ProRule" id="PRU00703"/>
    </source>
</evidence>
<evidence type="ECO:0000256" key="8">
    <source>
        <dbReference type="SAM" id="MobiDB-lite"/>
    </source>
</evidence>
<dbReference type="AlphaFoldDB" id="A0A1G6VV57"/>
<feature type="domain" description="CBS" evidence="10">
    <location>
        <begin position="354"/>
        <end position="410"/>
    </location>
</feature>
<keyword evidence="3" id="KW-0547">Nucleotide-binding</keyword>
<dbReference type="EMBL" id="FMYH01000008">
    <property type="protein sequence ID" value="SDD57512.1"/>
    <property type="molecule type" value="Genomic_DNA"/>
</dbReference>
<dbReference type="SMART" id="SM00116">
    <property type="entry name" value="CBS"/>
    <property type="match status" value="2"/>
</dbReference>
<dbReference type="STRING" id="1814289.SAMN05216410_3547"/>
<evidence type="ECO:0000313" key="12">
    <source>
        <dbReference type="Proteomes" id="UP000199039"/>
    </source>
</evidence>
<comment type="similarity">
    <text evidence="1">Belongs to the ABC transporter superfamily.</text>
</comment>
<dbReference type="GO" id="GO:0031460">
    <property type="term" value="P:glycine betaine transport"/>
    <property type="evidence" value="ECO:0007669"/>
    <property type="project" value="InterPro"/>
</dbReference>
<feature type="domain" description="CBS" evidence="10">
    <location>
        <begin position="414"/>
        <end position="474"/>
    </location>
</feature>
<evidence type="ECO:0000313" key="11">
    <source>
        <dbReference type="EMBL" id="SDD57512.1"/>
    </source>
</evidence>
<accession>A0A1G6VV57</accession>
<dbReference type="GO" id="GO:0006865">
    <property type="term" value="P:amino acid transport"/>
    <property type="evidence" value="ECO:0007669"/>
    <property type="project" value="UniProtKB-KW"/>
</dbReference>
<dbReference type="PROSITE" id="PS50893">
    <property type="entry name" value="ABC_TRANSPORTER_2"/>
    <property type="match status" value="1"/>
</dbReference>
<proteinExistence type="inferred from homology"/>
<dbReference type="InterPro" id="IPR051921">
    <property type="entry name" value="ABC_osmolyte_uptake_ATP-bind"/>
</dbReference>
<evidence type="ECO:0000259" key="9">
    <source>
        <dbReference type="PROSITE" id="PS50893"/>
    </source>
</evidence>
<protein>
    <submittedName>
        <fullName evidence="11">Glycine betaine/proline transport system ATP-binding protein</fullName>
    </submittedName>
</protein>
<evidence type="ECO:0000256" key="1">
    <source>
        <dbReference type="ARBA" id="ARBA00005417"/>
    </source>
</evidence>
<dbReference type="GO" id="GO:0005524">
    <property type="term" value="F:ATP binding"/>
    <property type="evidence" value="ECO:0007669"/>
    <property type="project" value="UniProtKB-KW"/>
</dbReference>
<keyword evidence="5" id="KW-0029">Amino-acid transport</keyword>
<feature type="region of interest" description="Disordered" evidence="8">
    <location>
        <begin position="1"/>
        <end position="55"/>
    </location>
</feature>
<keyword evidence="4 11" id="KW-0067">ATP-binding</keyword>
<feature type="domain" description="ABC transporter" evidence="9">
    <location>
        <begin position="81"/>
        <end position="339"/>
    </location>
</feature>
<feature type="compositionally biased region" description="Polar residues" evidence="8">
    <location>
        <begin position="8"/>
        <end position="20"/>
    </location>
</feature>
<dbReference type="Gene3D" id="3.10.580.10">
    <property type="entry name" value="CBS-domain"/>
    <property type="match status" value="1"/>
</dbReference>
<dbReference type="SUPFAM" id="SSF52540">
    <property type="entry name" value="P-loop containing nucleoside triphosphate hydrolases"/>
    <property type="match status" value="1"/>
</dbReference>
<evidence type="ECO:0000256" key="4">
    <source>
        <dbReference type="ARBA" id="ARBA00022840"/>
    </source>
</evidence>
<dbReference type="Gene3D" id="3.40.50.300">
    <property type="entry name" value="P-loop containing nucleotide triphosphate hydrolases"/>
    <property type="match status" value="1"/>
</dbReference>
<feature type="region of interest" description="Disordered" evidence="8">
    <location>
        <begin position="468"/>
        <end position="498"/>
    </location>
</feature>
<dbReference type="PANTHER" id="PTHR43869">
    <property type="entry name" value="GLYCINE BETAINE/PROLINE BETAINE TRANSPORT SYSTEM ATP-BINDING PROTEIN PROV"/>
    <property type="match status" value="1"/>
</dbReference>
<dbReference type="SUPFAM" id="SSF54631">
    <property type="entry name" value="CBS-domain pair"/>
    <property type="match status" value="1"/>
</dbReference>
<dbReference type="Proteomes" id="UP000199039">
    <property type="component" value="Unassembled WGS sequence"/>
</dbReference>
<dbReference type="Pfam" id="PF00005">
    <property type="entry name" value="ABC_tran"/>
    <property type="match status" value="1"/>
</dbReference>
<dbReference type="PROSITE" id="PS51371">
    <property type="entry name" value="CBS"/>
    <property type="match status" value="2"/>
</dbReference>
<feature type="compositionally biased region" description="Low complexity" evidence="8">
    <location>
        <begin position="21"/>
        <end position="55"/>
    </location>
</feature>
<keyword evidence="6 7" id="KW-0129">CBS domain</keyword>
<evidence type="ECO:0000256" key="5">
    <source>
        <dbReference type="ARBA" id="ARBA00022970"/>
    </source>
</evidence>
<dbReference type="InterPro" id="IPR000644">
    <property type="entry name" value="CBS_dom"/>
</dbReference>
<dbReference type="Pfam" id="PF00571">
    <property type="entry name" value="CBS"/>
    <property type="match status" value="2"/>
</dbReference>
<dbReference type="InterPro" id="IPR005892">
    <property type="entry name" value="Gly-betaine_transp_ATP-bd"/>
</dbReference>
<dbReference type="PANTHER" id="PTHR43869:SF1">
    <property type="entry name" value="GLYCINE BETAINE_PROLINE BETAINE TRANSPORT SYSTEM ATP-BINDING PROTEIN PROV"/>
    <property type="match status" value="1"/>
</dbReference>
<name>A0A1G6VV57_9MICO</name>
<dbReference type="InterPro" id="IPR017871">
    <property type="entry name" value="ABC_transporter-like_CS"/>
</dbReference>
<dbReference type="SMART" id="SM00382">
    <property type="entry name" value="AAA"/>
    <property type="match status" value="1"/>
</dbReference>